<dbReference type="EMBL" id="JACGWJ010000008">
    <property type="protein sequence ID" value="KAL0404255.1"/>
    <property type="molecule type" value="Genomic_DNA"/>
</dbReference>
<sequence>MLETHEHLFFLYPFATAYIMEVKRLVRFHWPYSNWATVVQWASRRWRDKHVVNALFRALLASLVYHVWQERNCRVFQHTSRTPLDIARRTVNDICDLIISKELPPTVSSRGLYRLWQIPWPVEESARL</sequence>
<accession>A0AAW2THG1</accession>
<name>A0AAW2THG1_SESRA</name>
<gene>
    <name evidence="1" type="ORF">Sradi_2066300</name>
</gene>
<reference evidence="1" key="1">
    <citation type="submission" date="2020-06" db="EMBL/GenBank/DDBJ databases">
        <authorList>
            <person name="Li T."/>
            <person name="Hu X."/>
            <person name="Zhang T."/>
            <person name="Song X."/>
            <person name="Zhang H."/>
            <person name="Dai N."/>
            <person name="Sheng W."/>
            <person name="Hou X."/>
            <person name="Wei L."/>
        </authorList>
    </citation>
    <scope>NUCLEOTIDE SEQUENCE</scope>
    <source>
        <strain evidence="1">G02</strain>
        <tissue evidence="1">Leaf</tissue>
    </source>
</reference>
<reference evidence="1" key="2">
    <citation type="journal article" date="2024" name="Plant">
        <title>Genomic evolution and insights into agronomic trait innovations of Sesamum species.</title>
        <authorList>
            <person name="Miao H."/>
            <person name="Wang L."/>
            <person name="Qu L."/>
            <person name="Liu H."/>
            <person name="Sun Y."/>
            <person name="Le M."/>
            <person name="Wang Q."/>
            <person name="Wei S."/>
            <person name="Zheng Y."/>
            <person name="Lin W."/>
            <person name="Duan Y."/>
            <person name="Cao H."/>
            <person name="Xiong S."/>
            <person name="Wang X."/>
            <person name="Wei L."/>
            <person name="Li C."/>
            <person name="Ma Q."/>
            <person name="Ju M."/>
            <person name="Zhao R."/>
            <person name="Li G."/>
            <person name="Mu C."/>
            <person name="Tian Q."/>
            <person name="Mei H."/>
            <person name="Zhang T."/>
            <person name="Gao T."/>
            <person name="Zhang H."/>
        </authorList>
    </citation>
    <scope>NUCLEOTIDE SEQUENCE</scope>
    <source>
        <strain evidence="1">G02</strain>
    </source>
</reference>
<evidence type="ECO:0008006" key="2">
    <source>
        <dbReference type="Google" id="ProtNLM"/>
    </source>
</evidence>
<dbReference type="AlphaFoldDB" id="A0AAW2THG1"/>
<proteinExistence type="predicted"/>
<organism evidence="1">
    <name type="scientific">Sesamum radiatum</name>
    <name type="common">Black benniseed</name>
    <dbReference type="NCBI Taxonomy" id="300843"/>
    <lineage>
        <taxon>Eukaryota</taxon>
        <taxon>Viridiplantae</taxon>
        <taxon>Streptophyta</taxon>
        <taxon>Embryophyta</taxon>
        <taxon>Tracheophyta</taxon>
        <taxon>Spermatophyta</taxon>
        <taxon>Magnoliopsida</taxon>
        <taxon>eudicotyledons</taxon>
        <taxon>Gunneridae</taxon>
        <taxon>Pentapetalae</taxon>
        <taxon>asterids</taxon>
        <taxon>lamiids</taxon>
        <taxon>Lamiales</taxon>
        <taxon>Pedaliaceae</taxon>
        <taxon>Sesamum</taxon>
    </lineage>
</organism>
<evidence type="ECO:0000313" key="1">
    <source>
        <dbReference type="EMBL" id="KAL0404255.1"/>
    </source>
</evidence>
<protein>
    <recommendedName>
        <fullName evidence="2">Reverse transcriptase zinc-binding domain-containing protein</fullName>
    </recommendedName>
</protein>
<comment type="caution">
    <text evidence="1">The sequence shown here is derived from an EMBL/GenBank/DDBJ whole genome shotgun (WGS) entry which is preliminary data.</text>
</comment>